<evidence type="ECO:0000313" key="6">
    <source>
        <dbReference type="Proteomes" id="UP000521872"/>
    </source>
</evidence>
<keyword evidence="6" id="KW-1185">Reference proteome</keyword>
<dbReference type="PROSITE" id="PS00941">
    <property type="entry name" value="CARBOXYLESTERASE_B_2"/>
    <property type="match status" value="1"/>
</dbReference>
<keyword evidence="2 3" id="KW-0378">Hydrolase</keyword>
<organism evidence="5 6">
    <name type="scientific">Agrocybe pediades</name>
    <dbReference type="NCBI Taxonomy" id="84607"/>
    <lineage>
        <taxon>Eukaryota</taxon>
        <taxon>Fungi</taxon>
        <taxon>Dikarya</taxon>
        <taxon>Basidiomycota</taxon>
        <taxon>Agaricomycotina</taxon>
        <taxon>Agaricomycetes</taxon>
        <taxon>Agaricomycetidae</taxon>
        <taxon>Agaricales</taxon>
        <taxon>Agaricineae</taxon>
        <taxon>Strophariaceae</taxon>
        <taxon>Agrocybe</taxon>
    </lineage>
</organism>
<proteinExistence type="inferred from homology"/>
<dbReference type="InterPro" id="IPR002018">
    <property type="entry name" value="CarbesteraseB"/>
</dbReference>
<dbReference type="AlphaFoldDB" id="A0A8H4VJX2"/>
<dbReference type="PANTHER" id="PTHR11559">
    <property type="entry name" value="CARBOXYLESTERASE"/>
    <property type="match status" value="1"/>
</dbReference>
<evidence type="ECO:0000256" key="3">
    <source>
        <dbReference type="RuleBase" id="RU361235"/>
    </source>
</evidence>
<dbReference type="Proteomes" id="UP000521872">
    <property type="component" value="Unassembled WGS sequence"/>
</dbReference>
<dbReference type="Pfam" id="PF00135">
    <property type="entry name" value="COesterase"/>
    <property type="match status" value="1"/>
</dbReference>
<dbReference type="EMBL" id="JAACJL010000057">
    <property type="protein sequence ID" value="KAF4612372.1"/>
    <property type="molecule type" value="Genomic_DNA"/>
</dbReference>
<gene>
    <name evidence="5" type="ORF">D9613_003951</name>
</gene>
<evidence type="ECO:0000256" key="1">
    <source>
        <dbReference type="ARBA" id="ARBA00005964"/>
    </source>
</evidence>
<sequence length="562" mass="60675">MMILNIRPLLGASFYIFVTIAVVDAISTLPVVTFGQSSIVGALYEPSAVEFFGGIPYAKPPLGQLRLRPPVLLQSLPVKVLNAQNFGLACLQNEIPADAVSEDCLTLNVFRPAGATTKAKLPVMIWIHGGNFFVGSSSLYNATGIVVHAVRRGTPVIIVSINYRLGPLGFPQGVEVGNAGPEVMNLGLQDQFAAFQWVHNNIEHFGGDKSKVTLFGESAGAYSINILLQHTKIRSLARAAILESMGVLPIFGPERSEAIWQDYVSAIPGCASAASSNSTIECIRNATSAEVLQALTTAGLVFSNSTMFLPVLDGPDGLLVGRQSQVVLNKARLPIMMGNNLDEGTLFTPQNVADAGPILGFLNSSTSPSLVSQKEHLRVIEKILELYPNDPALGSPFGTGNETFGLNSQFKRFSAISGDWVLQAPRRTLVRATSAAGVKVFSYLFTDRDGTIIPELITFTPAPGSLGVPHTAEIYYVFNILANRTANAVALSSIMQDYWISFAVSLDPNDKHGNASRPYWEQYTPKNPVLLELNGHKTAPILDTFREKQISFIQDHPEALHV</sequence>
<accession>A0A8H4VJX2</accession>
<evidence type="ECO:0000256" key="2">
    <source>
        <dbReference type="ARBA" id="ARBA00022801"/>
    </source>
</evidence>
<dbReference type="InterPro" id="IPR029058">
    <property type="entry name" value="AB_hydrolase_fold"/>
</dbReference>
<feature type="domain" description="Carboxylesterase type B" evidence="4">
    <location>
        <begin position="31"/>
        <end position="549"/>
    </location>
</feature>
<name>A0A8H4VJX2_9AGAR</name>
<evidence type="ECO:0000259" key="4">
    <source>
        <dbReference type="Pfam" id="PF00135"/>
    </source>
</evidence>
<dbReference type="PROSITE" id="PS00122">
    <property type="entry name" value="CARBOXYLESTERASE_B_1"/>
    <property type="match status" value="1"/>
</dbReference>
<protein>
    <recommendedName>
        <fullName evidence="3">Carboxylic ester hydrolase</fullName>
        <ecNumber evidence="3">3.1.1.-</ecNumber>
    </recommendedName>
</protein>
<comment type="similarity">
    <text evidence="1 3">Belongs to the type-B carboxylesterase/lipase family.</text>
</comment>
<dbReference type="InterPro" id="IPR019826">
    <property type="entry name" value="Carboxylesterase_B_AS"/>
</dbReference>
<dbReference type="InterPro" id="IPR019819">
    <property type="entry name" value="Carboxylesterase_B_CS"/>
</dbReference>
<dbReference type="SUPFAM" id="SSF53474">
    <property type="entry name" value="alpha/beta-Hydrolases"/>
    <property type="match status" value="1"/>
</dbReference>
<comment type="caution">
    <text evidence="5">The sequence shown here is derived from an EMBL/GenBank/DDBJ whole genome shotgun (WGS) entry which is preliminary data.</text>
</comment>
<evidence type="ECO:0000313" key="5">
    <source>
        <dbReference type="EMBL" id="KAF4612372.1"/>
    </source>
</evidence>
<dbReference type="GO" id="GO:0016787">
    <property type="term" value="F:hydrolase activity"/>
    <property type="evidence" value="ECO:0007669"/>
    <property type="project" value="UniProtKB-KW"/>
</dbReference>
<dbReference type="InterPro" id="IPR050309">
    <property type="entry name" value="Type-B_Carboxylest/Lipase"/>
</dbReference>
<dbReference type="EC" id="3.1.1.-" evidence="3"/>
<dbReference type="Gene3D" id="3.40.50.1820">
    <property type="entry name" value="alpha/beta hydrolase"/>
    <property type="match status" value="1"/>
</dbReference>
<reference evidence="5 6" key="1">
    <citation type="submission" date="2019-12" db="EMBL/GenBank/DDBJ databases">
        <authorList>
            <person name="Floudas D."/>
            <person name="Bentzer J."/>
            <person name="Ahren D."/>
            <person name="Johansson T."/>
            <person name="Persson P."/>
            <person name="Tunlid A."/>
        </authorList>
    </citation>
    <scope>NUCLEOTIDE SEQUENCE [LARGE SCALE GENOMIC DNA]</scope>
    <source>
        <strain evidence="5 6">CBS 102.39</strain>
    </source>
</reference>